<proteinExistence type="predicted"/>
<dbReference type="GO" id="GO:0004462">
    <property type="term" value="F:lactoylglutathione lyase activity"/>
    <property type="evidence" value="ECO:0007669"/>
    <property type="project" value="InterPro"/>
</dbReference>
<keyword evidence="1" id="KW-0479">Metal-binding</keyword>
<dbReference type="InterPro" id="IPR004360">
    <property type="entry name" value="Glyas_Fos-R_dOase_dom"/>
</dbReference>
<protein>
    <submittedName>
        <fullName evidence="3">VOC family protein</fullName>
    </submittedName>
</protein>
<dbReference type="PANTHER" id="PTHR43279">
    <property type="entry name" value="CATECHOL-2,3-DIOXYGENASE"/>
    <property type="match status" value="1"/>
</dbReference>
<accession>A0A9X3S2C5</accession>
<evidence type="ECO:0000313" key="4">
    <source>
        <dbReference type="Proteomes" id="UP001149140"/>
    </source>
</evidence>
<dbReference type="InterPro" id="IPR037523">
    <property type="entry name" value="VOC_core"/>
</dbReference>
<dbReference type="AlphaFoldDB" id="A0A9X3S2C5"/>
<evidence type="ECO:0000313" key="3">
    <source>
        <dbReference type="EMBL" id="MDA0163364.1"/>
    </source>
</evidence>
<dbReference type="InterPro" id="IPR029068">
    <property type="entry name" value="Glyas_Bleomycin-R_OHBP_Dase"/>
</dbReference>
<dbReference type="RefSeq" id="WP_270042607.1">
    <property type="nucleotide sequence ID" value="NZ_JAPDOD010000024.1"/>
</dbReference>
<dbReference type="PROSITE" id="PS00934">
    <property type="entry name" value="GLYOXALASE_I_1"/>
    <property type="match status" value="1"/>
</dbReference>
<sequence length="161" mass="17200">MNSIDPGAQIGHVHLKVADLDRALAFYRDVLGFGVTGRIGDQLAFLAAGGYHHHIGLNTLESAGGQAPSPGTTGLYHAAIRYPTREALAKALRQVRDSGYPVSHGSDHGASESVYLADPDGNGLELYWDRPVDEWPRTPDGALALVNFPLDLDALLAAFSR</sequence>
<keyword evidence="4" id="KW-1185">Reference proteome</keyword>
<dbReference type="EMBL" id="JAPDOD010000024">
    <property type="protein sequence ID" value="MDA0163364.1"/>
    <property type="molecule type" value="Genomic_DNA"/>
</dbReference>
<dbReference type="PROSITE" id="PS51819">
    <property type="entry name" value="VOC"/>
    <property type="match status" value="1"/>
</dbReference>
<evidence type="ECO:0000259" key="2">
    <source>
        <dbReference type="PROSITE" id="PS51819"/>
    </source>
</evidence>
<name>A0A9X3S2C5_9ACTN</name>
<dbReference type="Gene3D" id="3.10.180.10">
    <property type="entry name" value="2,3-Dihydroxybiphenyl 1,2-Dioxygenase, domain 1"/>
    <property type="match status" value="1"/>
</dbReference>
<dbReference type="PANTHER" id="PTHR43279:SF1">
    <property type="entry name" value="CATECHOL-2,3-DIOXYGENASE"/>
    <property type="match status" value="1"/>
</dbReference>
<evidence type="ECO:0000256" key="1">
    <source>
        <dbReference type="ARBA" id="ARBA00022723"/>
    </source>
</evidence>
<feature type="domain" description="VOC" evidence="2">
    <location>
        <begin position="9"/>
        <end position="129"/>
    </location>
</feature>
<dbReference type="SUPFAM" id="SSF54593">
    <property type="entry name" value="Glyoxalase/Bleomycin resistance protein/Dihydroxybiphenyl dioxygenase"/>
    <property type="match status" value="1"/>
</dbReference>
<dbReference type="GO" id="GO:0046872">
    <property type="term" value="F:metal ion binding"/>
    <property type="evidence" value="ECO:0007669"/>
    <property type="project" value="UniProtKB-KW"/>
</dbReference>
<dbReference type="Proteomes" id="UP001149140">
    <property type="component" value="Unassembled WGS sequence"/>
</dbReference>
<organism evidence="3 4">
    <name type="scientific">Solirubrobacter ginsenosidimutans</name>
    <dbReference type="NCBI Taxonomy" id="490573"/>
    <lineage>
        <taxon>Bacteria</taxon>
        <taxon>Bacillati</taxon>
        <taxon>Actinomycetota</taxon>
        <taxon>Thermoleophilia</taxon>
        <taxon>Solirubrobacterales</taxon>
        <taxon>Solirubrobacteraceae</taxon>
        <taxon>Solirubrobacter</taxon>
    </lineage>
</organism>
<gene>
    <name evidence="3" type="ORF">OM076_24025</name>
</gene>
<comment type="caution">
    <text evidence="3">The sequence shown here is derived from an EMBL/GenBank/DDBJ whole genome shotgun (WGS) entry which is preliminary data.</text>
</comment>
<dbReference type="InterPro" id="IPR018146">
    <property type="entry name" value="Glyoxalase_1_CS"/>
</dbReference>
<reference evidence="3" key="1">
    <citation type="submission" date="2022-10" db="EMBL/GenBank/DDBJ databases">
        <title>The WGS of Solirubrobacter ginsenosidimutans DSM 21036.</title>
        <authorList>
            <person name="Jiang Z."/>
        </authorList>
    </citation>
    <scope>NUCLEOTIDE SEQUENCE</scope>
    <source>
        <strain evidence="3">DSM 21036</strain>
    </source>
</reference>
<dbReference type="Pfam" id="PF00903">
    <property type="entry name" value="Glyoxalase"/>
    <property type="match status" value="1"/>
</dbReference>